<feature type="signal peptide" evidence="1">
    <location>
        <begin position="1"/>
        <end position="24"/>
    </location>
</feature>
<organism evidence="2 3">
    <name type="scientific">Nocardia mexicana</name>
    <dbReference type="NCBI Taxonomy" id="279262"/>
    <lineage>
        <taxon>Bacteria</taxon>
        <taxon>Bacillati</taxon>
        <taxon>Actinomycetota</taxon>
        <taxon>Actinomycetes</taxon>
        <taxon>Mycobacteriales</taxon>
        <taxon>Nocardiaceae</taxon>
        <taxon>Nocardia</taxon>
    </lineage>
</organism>
<proteinExistence type="predicted"/>
<evidence type="ECO:0000313" key="2">
    <source>
        <dbReference type="EMBL" id="RDI46624.1"/>
    </source>
</evidence>
<keyword evidence="1" id="KW-0732">Signal</keyword>
<dbReference type="Proteomes" id="UP000255355">
    <property type="component" value="Unassembled WGS sequence"/>
</dbReference>
<reference evidence="2 3" key="1">
    <citation type="submission" date="2018-07" db="EMBL/GenBank/DDBJ databases">
        <title>Genomic Encyclopedia of Type Strains, Phase IV (KMG-IV): sequencing the most valuable type-strain genomes for metagenomic binning, comparative biology and taxonomic classification.</title>
        <authorList>
            <person name="Goeker M."/>
        </authorList>
    </citation>
    <scope>NUCLEOTIDE SEQUENCE [LARGE SCALE GENOMIC DNA]</scope>
    <source>
        <strain evidence="2 3">DSM 44952</strain>
    </source>
</reference>
<dbReference type="RefSeq" id="WP_147289057.1">
    <property type="nucleotide sequence ID" value="NZ_QQAZ01000010.1"/>
</dbReference>
<evidence type="ECO:0000256" key="1">
    <source>
        <dbReference type="SAM" id="SignalP"/>
    </source>
</evidence>
<dbReference type="EMBL" id="QQAZ01000010">
    <property type="protein sequence ID" value="RDI46624.1"/>
    <property type="molecule type" value="Genomic_DNA"/>
</dbReference>
<feature type="chain" id="PRO_5017042782" description="Secreted protein" evidence="1">
    <location>
        <begin position="25"/>
        <end position="107"/>
    </location>
</feature>
<dbReference type="OrthoDB" id="4559989at2"/>
<gene>
    <name evidence="2" type="ORF">DFR68_11029</name>
</gene>
<accession>A0A370GVL4</accession>
<evidence type="ECO:0000313" key="3">
    <source>
        <dbReference type="Proteomes" id="UP000255355"/>
    </source>
</evidence>
<comment type="caution">
    <text evidence="2">The sequence shown here is derived from an EMBL/GenBank/DDBJ whole genome shotgun (WGS) entry which is preliminary data.</text>
</comment>
<keyword evidence="3" id="KW-1185">Reference proteome</keyword>
<protein>
    <recommendedName>
        <fullName evidence="4">Secreted protein</fullName>
    </recommendedName>
</protein>
<evidence type="ECO:0008006" key="4">
    <source>
        <dbReference type="Google" id="ProtNLM"/>
    </source>
</evidence>
<dbReference type="AlphaFoldDB" id="A0A370GVL4"/>
<dbReference type="STRING" id="1210089.GCA_001613165_07269"/>
<sequence length="107" mass="11418">MLRATAIFLAAGACSLLGLHQASATPPIPSSEPSGAIRMDLAPGEWWMCQGVGVQPPYVQFAPGYYQFEQGPNPVYLRFTPGADVWVTCMGTGLPLLYYGPIVKAGE</sequence>
<name>A0A370GVL4_9NOCA</name>